<dbReference type="SUPFAM" id="SSF56235">
    <property type="entry name" value="N-terminal nucleophile aminohydrolases (Ntn hydrolases)"/>
    <property type="match status" value="1"/>
</dbReference>
<keyword evidence="4 11" id="KW-0808">Transferase</keyword>
<evidence type="ECO:0000256" key="3">
    <source>
        <dbReference type="ARBA" id="ARBA00009381"/>
    </source>
</evidence>
<feature type="binding site" evidence="10">
    <location>
        <begin position="436"/>
        <end position="437"/>
    </location>
    <ligand>
        <name>L-glutamate</name>
        <dbReference type="ChEBI" id="CHEBI:29985"/>
    </ligand>
</feature>
<dbReference type="PROSITE" id="PS00462">
    <property type="entry name" value="G_GLU_TRANSPEPTIDASE"/>
    <property type="match status" value="1"/>
</dbReference>
<dbReference type="GO" id="GO:0006751">
    <property type="term" value="P:glutathione catabolic process"/>
    <property type="evidence" value="ECO:0007669"/>
    <property type="project" value="UniProtKB-UniRule"/>
</dbReference>
<keyword evidence="7 11" id="KW-0012">Acyltransferase</keyword>
<comment type="caution">
    <text evidence="13">The sequence shown here is derived from an EMBL/GenBank/DDBJ whole genome shotgun (WGS) entry which is preliminary data.</text>
</comment>
<evidence type="ECO:0000256" key="9">
    <source>
        <dbReference type="PIRSR" id="PIRSR600101-1"/>
    </source>
</evidence>
<dbReference type="UniPathway" id="UPA00204"/>
<dbReference type="Pfam" id="PF01019">
    <property type="entry name" value="G_glu_transpept"/>
    <property type="match status" value="1"/>
</dbReference>
<evidence type="ECO:0000313" key="14">
    <source>
        <dbReference type="Proteomes" id="UP000317839"/>
    </source>
</evidence>
<dbReference type="AlphaFoldDB" id="A0A545T6E3"/>
<dbReference type="EC" id="2.3.2.2" evidence="11"/>
<keyword evidence="5 11" id="KW-0378">Hydrolase</keyword>
<evidence type="ECO:0000256" key="8">
    <source>
        <dbReference type="ARBA" id="ARBA00047417"/>
    </source>
</evidence>
<evidence type="ECO:0000256" key="12">
    <source>
        <dbReference type="SAM" id="SignalP"/>
    </source>
</evidence>
<dbReference type="Gene3D" id="3.60.20.40">
    <property type="match status" value="1"/>
</dbReference>
<dbReference type="RefSeq" id="WP_142942905.1">
    <property type="nucleotide sequence ID" value="NZ_VIKR01000004.1"/>
</dbReference>
<keyword evidence="6 11" id="KW-0865">Zymogen</keyword>
<evidence type="ECO:0000256" key="6">
    <source>
        <dbReference type="ARBA" id="ARBA00023145"/>
    </source>
</evidence>
<dbReference type="InterPro" id="IPR029055">
    <property type="entry name" value="Ntn_hydrolases_N"/>
</dbReference>
<feature type="chain" id="PRO_5021996390" description="Glutathione hydrolase proenzyme" evidence="12">
    <location>
        <begin position="25"/>
        <end position="561"/>
    </location>
</feature>
<dbReference type="EMBL" id="VIKR01000004">
    <property type="protein sequence ID" value="TQV72794.1"/>
    <property type="molecule type" value="Genomic_DNA"/>
</dbReference>
<dbReference type="PANTHER" id="PTHR43199">
    <property type="entry name" value="GLUTATHIONE HYDROLASE"/>
    <property type="match status" value="1"/>
</dbReference>
<dbReference type="GO" id="GO:0006750">
    <property type="term" value="P:glutathione biosynthetic process"/>
    <property type="evidence" value="ECO:0007669"/>
    <property type="project" value="UniProtKB-KW"/>
</dbReference>
<gene>
    <name evidence="13" type="primary">ggt</name>
    <name evidence="13" type="ORF">FLL45_15100</name>
</gene>
<dbReference type="GO" id="GO:0036374">
    <property type="term" value="F:glutathione hydrolase activity"/>
    <property type="evidence" value="ECO:0007669"/>
    <property type="project" value="UniProtKB-UniRule"/>
</dbReference>
<dbReference type="NCBIfam" id="TIGR00066">
    <property type="entry name" value="g_glut_trans"/>
    <property type="match status" value="1"/>
</dbReference>
<feature type="signal peptide" evidence="12">
    <location>
        <begin position="1"/>
        <end position="24"/>
    </location>
</feature>
<keyword evidence="11" id="KW-0317">Glutathione biosynthesis</keyword>
<evidence type="ECO:0000256" key="10">
    <source>
        <dbReference type="PIRSR" id="PIRSR600101-2"/>
    </source>
</evidence>
<evidence type="ECO:0000313" key="13">
    <source>
        <dbReference type="EMBL" id="TQV72794.1"/>
    </source>
</evidence>
<sequence length="561" mass="61543">MIINLVKRLLLIPFLAFSIHLLHAAESHPPAAIAIPDKYGAAAAEEILLAGGNAVDAAIATGFALAVTYIDAGNIGGGGFMLIYIDGEPAFLDYRETAPLAAHRDMYLNDDGAVIENGSLIGAKAAGVPGSVAGFWEAHKRYGKLPWAQLLSPAIKLAEEGFVPAKILTDDIHQHFSRFQDKTNFKKYFGQIKAGENFKQPELAKTLKRIAAKGAEDFYRGETAQLIAAQMKRSGGIISLKDLQEYRAIWREPLKAKWRDYQLLSSPPPSSGGFGVIQLLKMKDYLAHEFANLAHNSPQYVHLIAEMEKRVFADRAEYLGDPAFVEIDMSQLISDDYIKRRALEIDPKNISQLQAVKPGLESPNTTHYSIIDADGNAVSNTYTINWSYGSGVVVEGAGFLLNNEMDDFSVKPGVPNIFGVVGNTANEIQPGKRMLSSMSPTILLKDKTPELVIGTPGGSTIFTTVFQGIINILDFNMTPLESAGASRFHHQLIPPDLITHTPSRPLSRETIKALNKRGYRVEDHMWEYGDLQIIFIKNGEIFPASDPRDRGVSKIIDVPSN</sequence>
<dbReference type="EC" id="3.4.19.13" evidence="11"/>
<feature type="active site" description="Nucleophile" evidence="9">
    <location>
        <position position="365"/>
    </location>
</feature>
<evidence type="ECO:0000256" key="2">
    <source>
        <dbReference type="ARBA" id="ARBA00001089"/>
    </source>
</evidence>
<comment type="pathway">
    <text evidence="11">Sulfur metabolism; glutathione metabolism.</text>
</comment>
<keyword evidence="14" id="KW-1185">Reference proteome</keyword>
<dbReference type="Gene3D" id="1.10.246.130">
    <property type="match status" value="1"/>
</dbReference>
<dbReference type="InterPro" id="IPR055262">
    <property type="entry name" value="GGT_CS"/>
</dbReference>
<feature type="binding site" evidence="10">
    <location>
        <begin position="383"/>
        <end position="385"/>
    </location>
    <ligand>
        <name>L-glutamate</name>
        <dbReference type="ChEBI" id="CHEBI:29985"/>
    </ligand>
</feature>
<feature type="binding site" evidence="10">
    <location>
        <position position="458"/>
    </location>
    <ligand>
        <name>L-glutamate</name>
        <dbReference type="ChEBI" id="CHEBI:29985"/>
    </ligand>
</feature>
<protein>
    <recommendedName>
        <fullName evidence="11">Glutathione hydrolase proenzyme</fullName>
        <ecNumber evidence="11">2.3.2.2</ecNumber>
        <ecNumber evidence="11">3.4.19.13</ecNumber>
    </recommendedName>
    <component>
        <recommendedName>
            <fullName evidence="11">Glutathione hydrolase large chain</fullName>
        </recommendedName>
    </component>
    <component>
        <recommendedName>
            <fullName evidence="11">Glutathione hydrolase small chain</fullName>
        </recommendedName>
    </component>
</protein>
<comment type="catalytic activity">
    <reaction evidence="2 11">
        <text>glutathione + H2O = L-cysteinylglycine + L-glutamate</text>
        <dbReference type="Rhea" id="RHEA:28807"/>
        <dbReference type="ChEBI" id="CHEBI:15377"/>
        <dbReference type="ChEBI" id="CHEBI:29985"/>
        <dbReference type="ChEBI" id="CHEBI:57925"/>
        <dbReference type="ChEBI" id="CHEBI:61694"/>
        <dbReference type="EC" id="3.4.19.13"/>
    </reaction>
</comment>
<feature type="binding site" evidence="10">
    <location>
        <position position="95"/>
    </location>
    <ligand>
        <name>L-glutamate</name>
        <dbReference type="ChEBI" id="CHEBI:29985"/>
    </ligand>
</feature>
<feature type="binding site" evidence="10">
    <location>
        <position position="407"/>
    </location>
    <ligand>
        <name>L-glutamate</name>
        <dbReference type="ChEBI" id="CHEBI:29985"/>
    </ligand>
</feature>
<keyword evidence="12" id="KW-0732">Signal</keyword>
<evidence type="ECO:0000256" key="7">
    <source>
        <dbReference type="ARBA" id="ARBA00023315"/>
    </source>
</evidence>
<evidence type="ECO:0000256" key="4">
    <source>
        <dbReference type="ARBA" id="ARBA00022679"/>
    </source>
</evidence>
<comment type="PTM">
    <text evidence="11">Cleaved by autocatalysis into a large and a small subunit.</text>
</comment>
<dbReference type="OrthoDB" id="5297205at2"/>
<evidence type="ECO:0000256" key="5">
    <source>
        <dbReference type="ARBA" id="ARBA00022801"/>
    </source>
</evidence>
<dbReference type="InterPro" id="IPR043137">
    <property type="entry name" value="GGT_ssub_C"/>
</dbReference>
<organism evidence="13 14">
    <name type="scientific">Aliikangiella marina</name>
    <dbReference type="NCBI Taxonomy" id="1712262"/>
    <lineage>
        <taxon>Bacteria</taxon>
        <taxon>Pseudomonadati</taxon>
        <taxon>Pseudomonadota</taxon>
        <taxon>Gammaproteobacteria</taxon>
        <taxon>Oceanospirillales</taxon>
        <taxon>Pleioneaceae</taxon>
        <taxon>Aliikangiella</taxon>
    </lineage>
</organism>
<evidence type="ECO:0000256" key="11">
    <source>
        <dbReference type="RuleBase" id="RU368036"/>
    </source>
</evidence>
<reference evidence="13 14" key="1">
    <citation type="submission" date="2019-06" db="EMBL/GenBank/DDBJ databases">
        <title>Draft genome of Aliikangiella marina GYP-15.</title>
        <authorList>
            <person name="Wang G."/>
        </authorList>
    </citation>
    <scope>NUCLEOTIDE SEQUENCE [LARGE SCALE GENOMIC DNA]</scope>
    <source>
        <strain evidence="13 14">GYP-15</strain>
    </source>
</reference>
<name>A0A545T6E3_9GAMM</name>
<dbReference type="Proteomes" id="UP000317839">
    <property type="component" value="Unassembled WGS sequence"/>
</dbReference>
<evidence type="ECO:0000256" key="1">
    <source>
        <dbReference type="ARBA" id="ARBA00001049"/>
    </source>
</evidence>
<comment type="similarity">
    <text evidence="3 11">Belongs to the gamma-glutamyltransferase family.</text>
</comment>
<dbReference type="InterPro" id="IPR000101">
    <property type="entry name" value="GGT_peptidase"/>
</dbReference>
<dbReference type="GO" id="GO:0103068">
    <property type="term" value="F:leukotriene C4 gamma-glutamyl transferase activity"/>
    <property type="evidence" value="ECO:0007669"/>
    <property type="project" value="UniProtKB-EC"/>
</dbReference>
<comment type="catalytic activity">
    <reaction evidence="8 11">
        <text>an N-terminal (5-L-glutamyl)-[peptide] + an alpha-amino acid = 5-L-glutamyl amino acid + an N-terminal L-alpha-aminoacyl-[peptide]</text>
        <dbReference type="Rhea" id="RHEA:23904"/>
        <dbReference type="Rhea" id="RHEA-COMP:9780"/>
        <dbReference type="Rhea" id="RHEA-COMP:9795"/>
        <dbReference type="ChEBI" id="CHEBI:77644"/>
        <dbReference type="ChEBI" id="CHEBI:78597"/>
        <dbReference type="ChEBI" id="CHEBI:78599"/>
        <dbReference type="ChEBI" id="CHEBI:78608"/>
        <dbReference type="EC" id="2.3.2.2"/>
    </reaction>
</comment>
<dbReference type="PANTHER" id="PTHR43199:SF1">
    <property type="entry name" value="GLUTATHIONE HYDROLASE PROENZYME"/>
    <property type="match status" value="1"/>
</dbReference>
<proteinExistence type="inferred from homology"/>
<dbReference type="InterPro" id="IPR051792">
    <property type="entry name" value="GGT_bact"/>
</dbReference>
<accession>A0A545T6E3</accession>
<comment type="catalytic activity">
    <reaction evidence="1 11">
        <text>an S-substituted glutathione + H2O = an S-substituted L-cysteinylglycine + L-glutamate</text>
        <dbReference type="Rhea" id="RHEA:59468"/>
        <dbReference type="ChEBI" id="CHEBI:15377"/>
        <dbReference type="ChEBI" id="CHEBI:29985"/>
        <dbReference type="ChEBI" id="CHEBI:90779"/>
        <dbReference type="ChEBI" id="CHEBI:143103"/>
        <dbReference type="EC" id="3.4.19.13"/>
    </reaction>
</comment>
<dbReference type="PRINTS" id="PR01210">
    <property type="entry name" value="GGTRANSPTASE"/>
</dbReference>
<comment type="subunit">
    <text evidence="11">This enzyme consists of two polypeptide chains, which are synthesized in precursor form from a single polypeptide.</text>
</comment>
<dbReference type="InterPro" id="IPR043138">
    <property type="entry name" value="GGT_lsub"/>
</dbReference>